<dbReference type="PROSITE" id="PS51679">
    <property type="entry name" value="SAM_MT_C5"/>
    <property type="match status" value="1"/>
</dbReference>
<comment type="similarity">
    <text evidence="6 7">Belongs to the class I-like SAM-binding methyltransferase superfamily. C5-methyltransferase family.</text>
</comment>
<evidence type="ECO:0000313" key="9">
    <source>
        <dbReference type="EMBL" id="TYK58449.1"/>
    </source>
</evidence>
<reference evidence="9 10" key="2">
    <citation type="submission" date="2019-08" db="EMBL/GenBank/DDBJ databases">
        <authorList>
            <person name="Brilhante M."/>
            <person name="Perreten V."/>
        </authorList>
    </citation>
    <scope>NUCLEOTIDE SEQUENCE [LARGE SCALE GENOMIC DNA]</scope>
    <source>
        <strain evidence="9 10">MCP106</strain>
    </source>
</reference>
<accession>A0A5D3GD09</accession>
<comment type="catalytic activity">
    <reaction evidence="5 8">
        <text>a 2'-deoxycytidine in DNA + S-adenosyl-L-methionine = a 5-methyl-2'-deoxycytidine in DNA + S-adenosyl-L-homocysteine + H(+)</text>
        <dbReference type="Rhea" id="RHEA:13681"/>
        <dbReference type="Rhea" id="RHEA-COMP:11369"/>
        <dbReference type="Rhea" id="RHEA-COMP:11370"/>
        <dbReference type="ChEBI" id="CHEBI:15378"/>
        <dbReference type="ChEBI" id="CHEBI:57856"/>
        <dbReference type="ChEBI" id="CHEBI:59789"/>
        <dbReference type="ChEBI" id="CHEBI:85452"/>
        <dbReference type="ChEBI" id="CHEBI:85454"/>
        <dbReference type="EC" id="2.1.1.37"/>
    </reaction>
</comment>
<dbReference type="NCBIfam" id="TIGR00675">
    <property type="entry name" value="dcm"/>
    <property type="match status" value="1"/>
</dbReference>
<dbReference type="EC" id="2.1.1.37" evidence="8"/>
<evidence type="ECO:0000256" key="3">
    <source>
        <dbReference type="ARBA" id="ARBA00022691"/>
    </source>
</evidence>
<dbReference type="InterPro" id="IPR001525">
    <property type="entry name" value="C5_MeTfrase"/>
</dbReference>
<reference evidence="9 10" key="1">
    <citation type="submission" date="2019-08" db="EMBL/GenBank/DDBJ databases">
        <title>Subclass B2 metallo-beta lactamase from Pseudomonas synxantha.</title>
        <authorList>
            <person name="Poirel L."/>
            <person name="Palmieri M."/>
            <person name="Masseron A."/>
            <person name="Perreten V."/>
            <person name="Nordman P."/>
        </authorList>
    </citation>
    <scope>NUCLEOTIDE SEQUENCE [LARGE SCALE GENOMIC DNA]</scope>
    <source>
        <strain evidence="9 10">MCP106</strain>
    </source>
</reference>
<dbReference type="InterPro" id="IPR018117">
    <property type="entry name" value="C5_DNA_meth_AS"/>
</dbReference>
<dbReference type="SUPFAM" id="SSF53335">
    <property type="entry name" value="S-adenosyl-L-methionine-dependent methyltransferases"/>
    <property type="match status" value="1"/>
</dbReference>
<keyword evidence="3 6" id="KW-0949">S-adenosyl-L-methionine</keyword>
<dbReference type="GO" id="GO:0003886">
    <property type="term" value="F:DNA (cytosine-5-)-methyltransferase activity"/>
    <property type="evidence" value="ECO:0007669"/>
    <property type="project" value="UniProtKB-EC"/>
</dbReference>
<dbReference type="RefSeq" id="WP_148853080.1">
    <property type="nucleotide sequence ID" value="NZ_VSRO01000004.1"/>
</dbReference>
<dbReference type="InterPro" id="IPR029063">
    <property type="entry name" value="SAM-dependent_MTases_sf"/>
</dbReference>
<evidence type="ECO:0000256" key="8">
    <source>
        <dbReference type="RuleBase" id="RU000417"/>
    </source>
</evidence>
<evidence type="ECO:0000256" key="5">
    <source>
        <dbReference type="ARBA" id="ARBA00047422"/>
    </source>
</evidence>
<keyword evidence="2 6" id="KW-0808">Transferase</keyword>
<dbReference type="Pfam" id="PF00145">
    <property type="entry name" value="DNA_methylase"/>
    <property type="match status" value="1"/>
</dbReference>
<sequence length="642" mass="72003">MASDTEQTYQSDLFESKNPSPIAATATEQKIKTLSLFSGAGGLDIGFHEAGFDILGCVELMPAYCKTLAANAGSGHFFAEMTEVHCGDIREFDPTLYVGKGIECVIGGPPCQTFSAAGRRSGGVLGTIDARGRLFESYCHILDVLRPKVFVFENVYGLPGANGGGPWREICESFSALGYSLKAEVVDAADYGVPQHRERLIIVGYRSELGSFDFPEPTHGPDSRSGLPLVTVRDCVADLQDPLEPYQEFDGLYGHLLSLVPEGLNYSFFTREMGYPKPFFAWRSKFHDFLYKVDQDYPARTIKAQPGKFTGPFHWKNRHFNVAELKRLQSFPDNYEIVGSYGKVVEQIGNSVPPRLAEVIAVSVKEQLLRPVSELVYPIRRLGFTSTFKQRQRQRTLHYKKVALAEISARFPNVSIIDAQPANTCINYFVGYEGFFTKDQPETIEELKLGYTYYSVSETRIGAKIDVKVEPIKSARRGAKKIKIEIRGLSKYLLEVDTLVCHATLDDYDDLFRVWRIIESALISGSQFYTLIDIYGHYANRGDTVIVKTEFLGKRKNLLERALEFFGNSENAGSFITRAAASERLEIGDFTIADLIADMRSMRWDVRSLSTHPTIRHDAILCTYPFPLLSVKAQLERKLNAE</sequence>
<dbReference type="GO" id="GO:0003677">
    <property type="term" value="F:DNA binding"/>
    <property type="evidence" value="ECO:0007669"/>
    <property type="project" value="TreeGrafter"/>
</dbReference>
<dbReference type="PROSITE" id="PS00094">
    <property type="entry name" value="C5_MTASE_1"/>
    <property type="match status" value="1"/>
</dbReference>
<dbReference type="GO" id="GO:0044027">
    <property type="term" value="P:negative regulation of gene expression via chromosomal CpG island methylation"/>
    <property type="evidence" value="ECO:0007669"/>
    <property type="project" value="TreeGrafter"/>
</dbReference>
<dbReference type="PANTHER" id="PTHR10629">
    <property type="entry name" value="CYTOSINE-SPECIFIC METHYLTRANSFERASE"/>
    <property type="match status" value="1"/>
</dbReference>
<gene>
    <name evidence="9" type="ORF">FXO26_10605</name>
</gene>
<evidence type="ECO:0000256" key="4">
    <source>
        <dbReference type="ARBA" id="ARBA00022747"/>
    </source>
</evidence>
<evidence type="ECO:0000256" key="7">
    <source>
        <dbReference type="RuleBase" id="RU000416"/>
    </source>
</evidence>
<organism evidence="9 10">
    <name type="scientific">Pseudomonas synxantha</name>
    <dbReference type="NCBI Taxonomy" id="47883"/>
    <lineage>
        <taxon>Bacteria</taxon>
        <taxon>Pseudomonadati</taxon>
        <taxon>Pseudomonadota</taxon>
        <taxon>Gammaproteobacteria</taxon>
        <taxon>Pseudomonadales</taxon>
        <taxon>Pseudomonadaceae</taxon>
        <taxon>Pseudomonas</taxon>
    </lineage>
</organism>
<protein>
    <recommendedName>
        <fullName evidence="8">Cytosine-specific methyltransferase</fullName>
        <ecNumber evidence="8">2.1.1.37</ecNumber>
    </recommendedName>
</protein>
<dbReference type="EMBL" id="VSRO01000004">
    <property type="protein sequence ID" value="TYK58449.1"/>
    <property type="molecule type" value="Genomic_DNA"/>
</dbReference>
<dbReference type="PRINTS" id="PR00105">
    <property type="entry name" value="C5METTRFRASE"/>
</dbReference>
<evidence type="ECO:0000256" key="1">
    <source>
        <dbReference type="ARBA" id="ARBA00022603"/>
    </source>
</evidence>
<dbReference type="Gene3D" id="3.90.120.10">
    <property type="entry name" value="DNA Methylase, subunit A, domain 2"/>
    <property type="match status" value="1"/>
</dbReference>
<dbReference type="InterPro" id="IPR050390">
    <property type="entry name" value="C5-Methyltransferase"/>
</dbReference>
<dbReference type="GO" id="GO:0032259">
    <property type="term" value="P:methylation"/>
    <property type="evidence" value="ECO:0007669"/>
    <property type="project" value="UniProtKB-KW"/>
</dbReference>
<evidence type="ECO:0000313" key="10">
    <source>
        <dbReference type="Proteomes" id="UP000324029"/>
    </source>
</evidence>
<evidence type="ECO:0000256" key="6">
    <source>
        <dbReference type="PROSITE-ProRule" id="PRU01016"/>
    </source>
</evidence>
<dbReference type="Proteomes" id="UP000324029">
    <property type="component" value="Unassembled WGS sequence"/>
</dbReference>
<comment type="caution">
    <text evidence="9">The sequence shown here is derived from an EMBL/GenBank/DDBJ whole genome shotgun (WGS) entry which is preliminary data.</text>
</comment>
<dbReference type="AlphaFoldDB" id="A0A5D3GD09"/>
<evidence type="ECO:0000256" key="2">
    <source>
        <dbReference type="ARBA" id="ARBA00022679"/>
    </source>
</evidence>
<dbReference type="PANTHER" id="PTHR10629:SF52">
    <property type="entry name" value="DNA (CYTOSINE-5)-METHYLTRANSFERASE 1"/>
    <property type="match status" value="1"/>
</dbReference>
<keyword evidence="4" id="KW-0680">Restriction system</keyword>
<proteinExistence type="inferred from homology"/>
<dbReference type="GO" id="GO:0009307">
    <property type="term" value="P:DNA restriction-modification system"/>
    <property type="evidence" value="ECO:0007669"/>
    <property type="project" value="UniProtKB-KW"/>
</dbReference>
<keyword evidence="1 6" id="KW-0489">Methyltransferase</keyword>
<feature type="active site" evidence="6">
    <location>
        <position position="111"/>
    </location>
</feature>
<dbReference type="Gene3D" id="3.40.50.150">
    <property type="entry name" value="Vaccinia Virus protein VP39"/>
    <property type="match status" value="1"/>
</dbReference>
<name>A0A5D3GD09_9PSED</name>